<sequence>MTVLLNYADHHFRRAQQRNTKSARRVGGFDEVRSYCPQDIDPTFRRAHEGILNQEKGAGYWLWKPYFIVRTLNDLPDGTWLFYCDAGAHFVKPVDLLIRALHPFDQDVFPFSLHNHPELHWTRPEVFWELAPGRYDLQLTEQRIATCHLWRNGPEAKNFAASWLEYASRPELLLDPSEPDTIGNGFLAHRHDQSIFSVLSKLHNQRAFRDPSQFGNGRIGSSPNSPYPQIIELTRRRDVSLAGRIKRFLKSFLNG</sequence>
<organism evidence="1 2">
    <name type="scientific">Neolewinella xylanilytica</name>
    <dbReference type="NCBI Taxonomy" id="1514080"/>
    <lineage>
        <taxon>Bacteria</taxon>
        <taxon>Pseudomonadati</taxon>
        <taxon>Bacteroidota</taxon>
        <taxon>Saprospiria</taxon>
        <taxon>Saprospirales</taxon>
        <taxon>Lewinellaceae</taxon>
        <taxon>Neolewinella</taxon>
    </lineage>
</organism>
<evidence type="ECO:0000313" key="1">
    <source>
        <dbReference type="EMBL" id="PPK85876.1"/>
    </source>
</evidence>
<dbReference type="EMBL" id="PTJC01000006">
    <property type="protein sequence ID" value="PPK85876.1"/>
    <property type="molecule type" value="Genomic_DNA"/>
</dbReference>
<name>A0A2S6I3X3_9BACT</name>
<gene>
    <name evidence="1" type="ORF">CLV84_2783</name>
</gene>
<proteinExistence type="predicted"/>
<accession>A0A2S6I3X3</accession>
<reference evidence="1 2" key="1">
    <citation type="submission" date="2018-02" db="EMBL/GenBank/DDBJ databases">
        <title>Genomic Encyclopedia of Archaeal and Bacterial Type Strains, Phase II (KMG-II): from individual species to whole genera.</title>
        <authorList>
            <person name="Goeker M."/>
        </authorList>
    </citation>
    <scope>NUCLEOTIDE SEQUENCE [LARGE SCALE GENOMIC DNA]</scope>
    <source>
        <strain evidence="1 2">DSM 29526</strain>
    </source>
</reference>
<dbReference type="Proteomes" id="UP000237662">
    <property type="component" value="Unassembled WGS sequence"/>
</dbReference>
<keyword evidence="2" id="KW-1185">Reference proteome</keyword>
<protein>
    <submittedName>
        <fullName evidence="1">Uncharacterized protein</fullName>
    </submittedName>
</protein>
<dbReference type="AlphaFoldDB" id="A0A2S6I3X3"/>
<dbReference type="OrthoDB" id="9804725at2"/>
<comment type="caution">
    <text evidence="1">The sequence shown here is derived from an EMBL/GenBank/DDBJ whole genome shotgun (WGS) entry which is preliminary data.</text>
</comment>
<evidence type="ECO:0000313" key="2">
    <source>
        <dbReference type="Proteomes" id="UP000237662"/>
    </source>
</evidence>